<evidence type="ECO:0000256" key="4">
    <source>
        <dbReference type="ARBA" id="ARBA00023082"/>
    </source>
</evidence>
<evidence type="ECO:0000256" key="2">
    <source>
        <dbReference type="ARBA" id="ARBA00011344"/>
    </source>
</evidence>
<dbReference type="InterPro" id="IPR036388">
    <property type="entry name" value="WH-like_DNA-bd_sf"/>
</dbReference>
<sequence length="331" mass="36579">MAVSEDFARLTDPFRPELLAHCYRMLGSVHDAEDQVQETMIRAWRSYGDFEGRASLRTWLYRIATNACLRALENSGRRPLPSGLGGPSEYPEAPLAAPRPEIPWLQPIPDALVSAGFADPAEIVASRQRMRIALIAALQYLPPRQRAVLILRDVLRWRATEVADLLGTTTVAVNGTLQRARARLEQAAPEEDLIREPANPADVALLDRFATAFQDADVAAVVELLREDAVFEMPPEVTWFTGRELIGRFLRARVLTRPGRLQMIPVAANGQPAFAVYERHHDGVYRAHAICVVTIAGSRVARATFFKDPGLFATFGLPQTLPAAVTSLPGR</sequence>
<dbReference type="PANTHER" id="PTHR43133:SF65">
    <property type="entry name" value="ECF RNA POLYMERASE SIGMA FACTOR SIGG"/>
    <property type="match status" value="1"/>
</dbReference>
<dbReference type="Pfam" id="PF04542">
    <property type="entry name" value="Sigma70_r2"/>
    <property type="match status" value="1"/>
</dbReference>
<dbReference type="Pfam" id="PF12680">
    <property type="entry name" value="SnoaL_2"/>
    <property type="match status" value="1"/>
</dbReference>
<proteinExistence type="inferred from homology"/>
<dbReference type="SUPFAM" id="SSF54427">
    <property type="entry name" value="NTF2-like"/>
    <property type="match status" value="1"/>
</dbReference>
<evidence type="ECO:0000256" key="1">
    <source>
        <dbReference type="ARBA" id="ARBA00010641"/>
    </source>
</evidence>
<evidence type="ECO:0000256" key="5">
    <source>
        <dbReference type="ARBA" id="ARBA00023163"/>
    </source>
</evidence>
<keyword evidence="3" id="KW-0805">Transcription regulation</keyword>
<dbReference type="PANTHER" id="PTHR43133">
    <property type="entry name" value="RNA POLYMERASE ECF-TYPE SIGMA FACTO"/>
    <property type="match status" value="1"/>
</dbReference>
<feature type="domain" description="RNA polymerase sigma-70 region 2" evidence="6">
    <location>
        <begin position="14"/>
        <end position="77"/>
    </location>
</feature>
<comment type="caution">
    <text evidence="9">The sequence shown here is derived from an EMBL/GenBank/DDBJ whole genome shotgun (WGS) entry which is preliminary data.</text>
</comment>
<dbReference type="InterPro" id="IPR037401">
    <property type="entry name" value="SnoaL-like"/>
</dbReference>
<dbReference type="InterPro" id="IPR032710">
    <property type="entry name" value="NTF2-like_dom_sf"/>
</dbReference>
<dbReference type="EMBL" id="RPFW01000006">
    <property type="protein sequence ID" value="TVZ01766.1"/>
    <property type="molecule type" value="Genomic_DNA"/>
</dbReference>
<dbReference type="GO" id="GO:0003677">
    <property type="term" value="F:DNA binding"/>
    <property type="evidence" value="ECO:0007669"/>
    <property type="project" value="InterPro"/>
</dbReference>
<organism evidence="9 10">
    <name type="scientific">Trebonia kvetii</name>
    <dbReference type="NCBI Taxonomy" id="2480626"/>
    <lineage>
        <taxon>Bacteria</taxon>
        <taxon>Bacillati</taxon>
        <taxon>Actinomycetota</taxon>
        <taxon>Actinomycetes</taxon>
        <taxon>Streptosporangiales</taxon>
        <taxon>Treboniaceae</taxon>
        <taxon>Trebonia</taxon>
    </lineage>
</organism>
<dbReference type="InterPro" id="IPR039425">
    <property type="entry name" value="RNA_pol_sigma-70-like"/>
</dbReference>
<dbReference type="NCBIfam" id="NF006089">
    <property type="entry name" value="PRK08241.1"/>
    <property type="match status" value="1"/>
</dbReference>
<dbReference type="InterPro" id="IPR014305">
    <property type="entry name" value="RNA_pol_sigma-G_actinobac"/>
</dbReference>
<comment type="similarity">
    <text evidence="1">Belongs to the sigma-70 factor family. ECF subfamily.</text>
</comment>
<dbReference type="Gene3D" id="3.10.450.50">
    <property type="match status" value="1"/>
</dbReference>
<dbReference type="Proteomes" id="UP000460272">
    <property type="component" value="Unassembled WGS sequence"/>
</dbReference>
<reference evidence="9 10" key="1">
    <citation type="submission" date="2018-11" db="EMBL/GenBank/DDBJ databases">
        <title>Trebonia kvetii gen.nov., sp.nov., a novel acidophilic actinobacterium, and proposal of the new actinobacterial family Treboniaceae fam. nov.</title>
        <authorList>
            <person name="Rapoport D."/>
            <person name="Sagova-Mareckova M."/>
            <person name="Sedlacek I."/>
            <person name="Provaznik J."/>
            <person name="Kralova S."/>
            <person name="Pavlinic D."/>
            <person name="Benes V."/>
            <person name="Kopecky J."/>
        </authorList>
    </citation>
    <scope>NUCLEOTIDE SEQUENCE [LARGE SCALE GENOMIC DNA]</scope>
    <source>
        <strain evidence="9 10">15Tr583</strain>
    </source>
</reference>
<feature type="domain" description="SnoaL-like" evidence="8">
    <location>
        <begin position="207"/>
        <end position="302"/>
    </location>
</feature>
<dbReference type="GO" id="GO:0016987">
    <property type="term" value="F:sigma factor activity"/>
    <property type="evidence" value="ECO:0007669"/>
    <property type="project" value="UniProtKB-KW"/>
</dbReference>
<gene>
    <name evidence="9" type="ORF">EAS64_30385</name>
</gene>
<dbReference type="OrthoDB" id="3500555at2"/>
<dbReference type="GO" id="GO:0006352">
    <property type="term" value="P:DNA-templated transcription initiation"/>
    <property type="evidence" value="ECO:0007669"/>
    <property type="project" value="InterPro"/>
</dbReference>
<dbReference type="Gene3D" id="1.10.10.10">
    <property type="entry name" value="Winged helix-like DNA-binding domain superfamily/Winged helix DNA-binding domain"/>
    <property type="match status" value="1"/>
</dbReference>
<dbReference type="CDD" id="cd06171">
    <property type="entry name" value="Sigma70_r4"/>
    <property type="match status" value="1"/>
</dbReference>
<dbReference type="InterPro" id="IPR007627">
    <property type="entry name" value="RNA_pol_sigma70_r2"/>
</dbReference>
<evidence type="ECO:0000313" key="9">
    <source>
        <dbReference type="EMBL" id="TVZ01766.1"/>
    </source>
</evidence>
<dbReference type="SUPFAM" id="SSF88946">
    <property type="entry name" value="Sigma2 domain of RNA polymerase sigma factors"/>
    <property type="match status" value="1"/>
</dbReference>
<keyword evidence="10" id="KW-1185">Reference proteome</keyword>
<evidence type="ECO:0000259" key="6">
    <source>
        <dbReference type="Pfam" id="PF04542"/>
    </source>
</evidence>
<accession>A0A6P2BU61</accession>
<dbReference type="NCBIfam" id="TIGR02937">
    <property type="entry name" value="sigma70-ECF"/>
    <property type="match status" value="1"/>
</dbReference>
<dbReference type="InterPro" id="IPR013249">
    <property type="entry name" value="RNA_pol_sigma70_r4_t2"/>
</dbReference>
<dbReference type="AlphaFoldDB" id="A0A6P2BU61"/>
<dbReference type="InterPro" id="IPR014284">
    <property type="entry name" value="RNA_pol_sigma-70_dom"/>
</dbReference>
<dbReference type="InterPro" id="IPR013325">
    <property type="entry name" value="RNA_pol_sigma_r2"/>
</dbReference>
<dbReference type="RefSeq" id="WP_145858614.1">
    <property type="nucleotide sequence ID" value="NZ_RPFW01000006.1"/>
</dbReference>
<feature type="domain" description="RNA polymerase sigma factor 70 region 4 type 2" evidence="7">
    <location>
        <begin position="133"/>
        <end position="184"/>
    </location>
</feature>
<evidence type="ECO:0000259" key="7">
    <source>
        <dbReference type="Pfam" id="PF08281"/>
    </source>
</evidence>
<evidence type="ECO:0000256" key="3">
    <source>
        <dbReference type="ARBA" id="ARBA00023015"/>
    </source>
</evidence>
<name>A0A6P2BU61_9ACTN</name>
<dbReference type="InterPro" id="IPR013324">
    <property type="entry name" value="RNA_pol_sigma_r3/r4-like"/>
</dbReference>
<dbReference type="NCBIfam" id="TIGR02960">
    <property type="entry name" value="SigX5"/>
    <property type="match status" value="1"/>
</dbReference>
<dbReference type="SUPFAM" id="SSF88659">
    <property type="entry name" value="Sigma3 and sigma4 domains of RNA polymerase sigma factors"/>
    <property type="match status" value="1"/>
</dbReference>
<evidence type="ECO:0000259" key="8">
    <source>
        <dbReference type="Pfam" id="PF12680"/>
    </source>
</evidence>
<evidence type="ECO:0000313" key="10">
    <source>
        <dbReference type="Proteomes" id="UP000460272"/>
    </source>
</evidence>
<dbReference type="Gene3D" id="1.10.1740.10">
    <property type="match status" value="1"/>
</dbReference>
<protein>
    <submittedName>
        <fullName evidence="9">Sigma-70 family RNA polymerase sigma factor</fullName>
    </submittedName>
</protein>
<comment type="subunit">
    <text evidence="2">Interacts transiently with the RNA polymerase catalytic core formed by RpoA, RpoB, RpoC and RpoZ (2 alpha, 1 beta, 1 beta' and 1 omega subunit) to form the RNA polymerase holoenzyme that can initiate transcription.</text>
</comment>
<keyword evidence="4" id="KW-0731">Sigma factor</keyword>
<dbReference type="Pfam" id="PF08281">
    <property type="entry name" value="Sigma70_r4_2"/>
    <property type="match status" value="1"/>
</dbReference>
<keyword evidence="5" id="KW-0804">Transcription</keyword>